<organism evidence="1">
    <name type="scientific">Hanusia phi</name>
    <dbReference type="NCBI Taxonomy" id="3032"/>
    <lineage>
        <taxon>Eukaryota</taxon>
        <taxon>Cryptophyceae</taxon>
        <taxon>Pyrenomonadales</taxon>
        <taxon>Geminigeraceae</taxon>
        <taxon>Hanusia</taxon>
    </lineage>
</organism>
<dbReference type="AlphaFoldDB" id="A0A7S0F0Y9"/>
<reference evidence="1" key="1">
    <citation type="submission" date="2021-01" db="EMBL/GenBank/DDBJ databases">
        <authorList>
            <person name="Corre E."/>
            <person name="Pelletier E."/>
            <person name="Niang G."/>
            <person name="Scheremetjew M."/>
            <person name="Finn R."/>
            <person name="Kale V."/>
            <person name="Holt S."/>
            <person name="Cochrane G."/>
            <person name="Meng A."/>
            <person name="Brown T."/>
            <person name="Cohen L."/>
        </authorList>
    </citation>
    <scope>NUCLEOTIDE SEQUENCE</scope>
    <source>
        <strain evidence="1">CCMP325</strain>
    </source>
</reference>
<proteinExistence type="predicted"/>
<sequence>MVKVCDRTPPMDLASDRQLIRELEILKEICATPSTSLTNDTWRTSTKPLTAETSRNERYLALTKRPSTSECPNERWARQTPTRYENLRDDGKACARADVTVAIRLDNTNSFREMNIFSLQSDLADELCQAEGIARNRIAFYDLDSRKVREMRDRYQAIYLTFAVLPPTKKAFSPSRSSQDVAMSILQQVRTKAGHLLHLPLASNIIDCQVITSSTEPHTSPSCSPRRLYMGQQIVSCHPTKLTMEAPPRRPKTQGGLLLSTVDFAEKQNAVLRAKQKLALAERRAYTAAELARRMAISLQHQLNK</sequence>
<evidence type="ECO:0000313" key="1">
    <source>
        <dbReference type="EMBL" id="CAD8497185.1"/>
    </source>
</evidence>
<name>A0A7S0F0Y9_9CRYP</name>
<dbReference type="EMBL" id="HBEO01026068">
    <property type="protein sequence ID" value="CAD8497185.1"/>
    <property type="molecule type" value="Transcribed_RNA"/>
</dbReference>
<protein>
    <submittedName>
        <fullName evidence="1">Uncharacterized protein</fullName>
    </submittedName>
</protein>
<gene>
    <name evidence="1" type="ORF">HPHI1048_LOCUS17544</name>
</gene>
<accession>A0A7S0F0Y9</accession>